<accession>A0A1N7ALE7</accession>
<evidence type="ECO:0000313" key="2">
    <source>
        <dbReference type="EMBL" id="SIR39970.1"/>
    </source>
</evidence>
<gene>
    <name evidence="2" type="ORF">SAMN05444858_109187</name>
</gene>
<name>A0A1N7ALE7_9ACTN</name>
<feature type="region of interest" description="Disordered" evidence="1">
    <location>
        <begin position="108"/>
        <end position="204"/>
    </location>
</feature>
<dbReference type="EMBL" id="FTNF01000009">
    <property type="protein sequence ID" value="SIR39970.1"/>
    <property type="molecule type" value="Genomic_DNA"/>
</dbReference>
<reference evidence="2 3" key="1">
    <citation type="submission" date="2017-01" db="EMBL/GenBank/DDBJ databases">
        <authorList>
            <person name="Mah S.A."/>
            <person name="Swanson W.J."/>
            <person name="Moy G.W."/>
            <person name="Vacquier V.D."/>
        </authorList>
    </citation>
    <scope>NUCLEOTIDE SEQUENCE [LARGE SCALE GENOMIC DNA]</scope>
    <source>
        <strain evidence="2 3">DSM 45758</strain>
    </source>
</reference>
<protein>
    <submittedName>
        <fullName evidence="2">Uncharacterized protein</fullName>
    </submittedName>
</protein>
<evidence type="ECO:0000256" key="1">
    <source>
        <dbReference type="SAM" id="MobiDB-lite"/>
    </source>
</evidence>
<evidence type="ECO:0000313" key="3">
    <source>
        <dbReference type="Proteomes" id="UP000186004"/>
    </source>
</evidence>
<dbReference type="STRING" id="1198245.SAMN05444858_109187"/>
<dbReference type="Proteomes" id="UP000186004">
    <property type="component" value="Unassembled WGS sequence"/>
</dbReference>
<keyword evidence="3" id="KW-1185">Reference proteome</keyword>
<proteinExistence type="predicted"/>
<organism evidence="2 3">
    <name type="scientific">Micromonospora avicenniae</name>
    <dbReference type="NCBI Taxonomy" id="1198245"/>
    <lineage>
        <taxon>Bacteria</taxon>
        <taxon>Bacillati</taxon>
        <taxon>Actinomycetota</taxon>
        <taxon>Actinomycetes</taxon>
        <taxon>Micromonosporales</taxon>
        <taxon>Micromonosporaceae</taxon>
        <taxon>Micromonospora</taxon>
    </lineage>
</organism>
<feature type="compositionally biased region" description="Polar residues" evidence="1">
    <location>
        <begin position="181"/>
        <end position="196"/>
    </location>
</feature>
<dbReference type="AlphaFoldDB" id="A0A1N7ALE7"/>
<sequence>MPAAPAPFDARRRCRSARMPPGYPGGPPPCRTPSWSTRLPCSRGIALIGIPRHHGRRVDLDNCVPGRIRFRIMRVEWLPRHRLVAPIGEAGCRRGWARSGNQLFTMPRAFDVRPWPGSSRRPGGRDPRADRPQAGPPCGPPCAAFEPASRSVPSGGKFRHWPSRGWRRRGDRSEQDAPASYASSSTLVRGASSTMWASRDRRRSLDGRSVASRVNLVPHQDQQCCPGAPPWRFATAPARPAPVRHGEKLRQLAGEGVTRPGSESIGQVARPGGRMAVRVMSGGRLHYQVWLDGARITRV</sequence>
<feature type="compositionally biased region" description="Basic residues" evidence="1">
    <location>
        <begin position="157"/>
        <end position="170"/>
    </location>
</feature>